<dbReference type="Gene3D" id="3.40.462.20">
    <property type="match status" value="1"/>
</dbReference>
<dbReference type="STRING" id="1314777.A0A164ZFQ4"/>
<dbReference type="Gene3D" id="3.30.43.10">
    <property type="entry name" value="Uridine Diphospho-n-acetylenolpyruvylglucosamine Reductase, domain 2"/>
    <property type="match status" value="1"/>
</dbReference>
<dbReference type="GO" id="GO:0016491">
    <property type="term" value="F:oxidoreductase activity"/>
    <property type="evidence" value="ECO:0007669"/>
    <property type="project" value="UniProtKB-KW"/>
</dbReference>
<evidence type="ECO:0000256" key="5">
    <source>
        <dbReference type="ARBA" id="ARBA00023002"/>
    </source>
</evidence>
<dbReference type="EMBL" id="KV419396">
    <property type="protein sequence ID" value="KZS97687.1"/>
    <property type="molecule type" value="Genomic_DNA"/>
</dbReference>
<proteinExistence type="inferred from homology"/>
<evidence type="ECO:0000313" key="7">
    <source>
        <dbReference type="EMBL" id="KZS97687.1"/>
    </source>
</evidence>
<evidence type="ECO:0000313" key="8">
    <source>
        <dbReference type="Proteomes" id="UP000076722"/>
    </source>
</evidence>
<dbReference type="InterPro" id="IPR016167">
    <property type="entry name" value="FAD-bd_PCMH_sub1"/>
</dbReference>
<keyword evidence="8" id="KW-1185">Reference proteome</keyword>
<dbReference type="SUPFAM" id="SSF56176">
    <property type="entry name" value="FAD-binding/transporter-associated domain-like"/>
    <property type="match status" value="1"/>
</dbReference>
<dbReference type="InterPro" id="IPR036318">
    <property type="entry name" value="FAD-bd_PCMH-like_sf"/>
</dbReference>
<dbReference type="GO" id="GO:0071949">
    <property type="term" value="F:FAD binding"/>
    <property type="evidence" value="ECO:0007669"/>
    <property type="project" value="InterPro"/>
</dbReference>
<keyword evidence="5" id="KW-0560">Oxidoreductase</keyword>
<comment type="similarity">
    <text evidence="2">Belongs to the oxygen-dependent FAD-linked oxidoreductase family.</text>
</comment>
<gene>
    <name evidence="7" type="ORF">SISNIDRAFT_481587</name>
</gene>
<dbReference type="InterPro" id="IPR050416">
    <property type="entry name" value="FAD-linked_Oxidoreductase"/>
</dbReference>
<dbReference type="AlphaFoldDB" id="A0A164ZFQ4"/>
<sequence>MSQAADLKAVFNGDLVLPGDSDYTESIARWAKNAERKARYVTFPKDTEAVSAIVRWAVANKVPLAVKGGGHSASGASSSEDGLVIDLSRYLNQVTVSEDKQVLYVGGGALWKDVDQTGADNGVATPGGTVNHTGVGGLILGGGYGFLSGEHGLVVDNLVETTVVLADGRIVTASETSEPELFWALRGGGGNFGVVTQFVLKCYPQRPTVYAGLLIYSGDKLKEVVEVARRWHKTASPKEGALLIATRGPGRQPVVIFNAFYNGTEAEGREKYKEFIAVGPIADHTGEVPITVINTFQNPVAVHGRYTYMTGTAQEEAKSEIAVAAFQKVIETSEDGTFDSAFGLEFFPHGKISSVPLDATAFPARKSQVGVLVMARWDADGTEYADTAKKITMVRDAYAIKGIFVEGEGSHANPADTERGYSNYASDETLPTSTTKKLFQGNYPRLQKIKHQYDPSNVFNRWWGIEPVAA</sequence>
<organism evidence="7 8">
    <name type="scientific">Sistotremastrum niveocremeum HHB9708</name>
    <dbReference type="NCBI Taxonomy" id="1314777"/>
    <lineage>
        <taxon>Eukaryota</taxon>
        <taxon>Fungi</taxon>
        <taxon>Dikarya</taxon>
        <taxon>Basidiomycota</taxon>
        <taxon>Agaricomycotina</taxon>
        <taxon>Agaricomycetes</taxon>
        <taxon>Sistotremastrales</taxon>
        <taxon>Sistotremastraceae</taxon>
        <taxon>Sertulicium</taxon>
        <taxon>Sertulicium niveocremeum</taxon>
    </lineage>
</organism>
<evidence type="ECO:0000256" key="4">
    <source>
        <dbReference type="ARBA" id="ARBA00022827"/>
    </source>
</evidence>
<dbReference type="Proteomes" id="UP000076722">
    <property type="component" value="Unassembled WGS sequence"/>
</dbReference>
<accession>A0A164ZFQ4</accession>
<reference evidence="7 8" key="1">
    <citation type="journal article" date="2016" name="Mol. Biol. Evol.">
        <title>Comparative Genomics of Early-Diverging Mushroom-Forming Fungi Provides Insights into the Origins of Lignocellulose Decay Capabilities.</title>
        <authorList>
            <person name="Nagy L.G."/>
            <person name="Riley R."/>
            <person name="Tritt A."/>
            <person name="Adam C."/>
            <person name="Daum C."/>
            <person name="Floudas D."/>
            <person name="Sun H."/>
            <person name="Yadav J.S."/>
            <person name="Pangilinan J."/>
            <person name="Larsson K.H."/>
            <person name="Matsuura K."/>
            <person name="Barry K."/>
            <person name="Labutti K."/>
            <person name="Kuo R."/>
            <person name="Ohm R.A."/>
            <person name="Bhattacharya S.S."/>
            <person name="Shirouzu T."/>
            <person name="Yoshinaga Y."/>
            <person name="Martin F.M."/>
            <person name="Grigoriev I.V."/>
            <person name="Hibbett D.S."/>
        </authorList>
    </citation>
    <scope>NUCLEOTIDE SEQUENCE [LARGE SCALE GENOMIC DNA]</scope>
    <source>
        <strain evidence="7 8">HHB9708</strain>
    </source>
</reference>
<dbReference type="InterPro" id="IPR016166">
    <property type="entry name" value="FAD-bd_PCMH"/>
</dbReference>
<dbReference type="InterPro" id="IPR006094">
    <property type="entry name" value="Oxid_FAD_bind_N"/>
</dbReference>
<dbReference type="InterPro" id="IPR016169">
    <property type="entry name" value="FAD-bd_PCMH_sub2"/>
</dbReference>
<evidence type="ECO:0000256" key="2">
    <source>
        <dbReference type="ARBA" id="ARBA00005466"/>
    </source>
</evidence>
<keyword evidence="3" id="KW-0285">Flavoprotein</keyword>
<keyword evidence="4" id="KW-0274">FAD</keyword>
<evidence type="ECO:0000256" key="1">
    <source>
        <dbReference type="ARBA" id="ARBA00001974"/>
    </source>
</evidence>
<dbReference type="Pfam" id="PF08031">
    <property type="entry name" value="BBE"/>
    <property type="match status" value="1"/>
</dbReference>
<dbReference type="OrthoDB" id="415825at2759"/>
<feature type="domain" description="FAD-binding PCMH-type" evidence="6">
    <location>
        <begin position="33"/>
        <end position="205"/>
    </location>
</feature>
<protein>
    <submittedName>
        <fullName evidence="7">FAD-binding domain-containing protein</fullName>
    </submittedName>
</protein>
<evidence type="ECO:0000256" key="3">
    <source>
        <dbReference type="ARBA" id="ARBA00022630"/>
    </source>
</evidence>
<dbReference type="Pfam" id="PF01565">
    <property type="entry name" value="FAD_binding_4"/>
    <property type="match status" value="1"/>
</dbReference>
<dbReference type="PANTHER" id="PTHR42973">
    <property type="entry name" value="BINDING OXIDOREDUCTASE, PUTATIVE (AFU_ORTHOLOGUE AFUA_1G17690)-RELATED"/>
    <property type="match status" value="1"/>
</dbReference>
<evidence type="ECO:0000259" key="6">
    <source>
        <dbReference type="PROSITE" id="PS51387"/>
    </source>
</evidence>
<dbReference type="PANTHER" id="PTHR42973:SF39">
    <property type="entry name" value="FAD-BINDING PCMH-TYPE DOMAIN-CONTAINING PROTEIN"/>
    <property type="match status" value="1"/>
</dbReference>
<dbReference type="Gene3D" id="3.30.465.10">
    <property type="match status" value="1"/>
</dbReference>
<dbReference type="InterPro" id="IPR012951">
    <property type="entry name" value="BBE"/>
</dbReference>
<dbReference type="PROSITE" id="PS51387">
    <property type="entry name" value="FAD_PCMH"/>
    <property type="match status" value="1"/>
</dbReference>
<name>A0A164ZFQ4_9AGAM</name>
<comment type="cofactor">
    <cofactor evidence="1">
        <name>FAD</name>
        <dbReference type="ChEBI" id="CHEBI:57692"/>
    </cofactor>
</comment>